<proteinExistence type="predicted"/>
<dbReference type="AlphaFoldDB" id="A0A3N0W3D5"/>
<organism evidence="2 4">
    <name type="scientific">Chryseobacterium daecheongense</name>
    <dbReference type="NCBI Taxonomy" id="192389"/>
    <lineage>
        <taxon>Bacteria</taxon>
        <taxon>Pseudomonadati</taxon>
        <taxon>Bacteroidota</taxon>
        <taxon>Flavobacteriia</taxon>
        <taxon>Flavobacteriales</taxon>
        <taxon>Weeksellaceae</taxon>
        <taxon>Chryseobacterium group</taxon>
        <taxon>Chryseobacterium</taxon>
    </lineage>
</organism>
<dbReference type="Proteomes" id="UP000295709">
    <property type="component" value="Unassembled WGS sequence"/>
</dbReference>
<keyword evidence="5" id="KW-1185">Reference proteome</keyword>
<evidence type="ECO:0000259" key="1">
    <source>
        <dbReference type="Pfam" id="PF24390"/>
    </source>
</evidence>
<feature type="domain" description="PRTase-CE" evidence="1">
    <location>
        <begin position="36"/>
        <end position="351"/>
    </location>
</feature>
<evidence type="ECO:0000313" key="2">
    <source>
        <dbReference type="EMBL" id="ROH99557.1"/>
    </source>
</evidence>
<dbReference type="RefSeq" id="WP_123261271.1">
    <property type="nucleotide sequence ID" value="NZ_RJTX01000001.1"/>
</dbReference>
<dbReference type="EMBL" id="RJTX01000001">
    <property type="protein sequence ID" value="ROH99557.1"/>
    <property type="molecule type" value="Genomic_DNA"/>
</dbReference>
<dbReference type="Proteomes" id="UP000269375">
    <property type="component" value="Unassembled WGS sequence"/>
</dbReference>
<comment type="caution">
    <text evidence="2">The sequence shown here is derived from an EMBL/GenBank/DDBJ whole genome shotgun (WGS) entry which is preliminary data.</text>
</comment>
<gene>
    <name evidence="3" type="ORF">BCF50_1315</name>
    <name evidence="2" type="ORF">EGI05_01305</name>
</gene>
<evidence type="ECO:0000313" key="5">
    <source>
        <dbReference type="Proteomes" id="UP000295709"/>
    </source>
</evidence>
<reference evidence="3 5" key="2">
    <citation type="submission" date="2019-03" db="EMBL/GenBank/DDBJ databases">
        <title>Genomic Encyclopedia of Archaeal and Bacterial Type Strains, Phase II (KMG-II): from individual species to whole genera.</title>
        <authorList>
            <person name="Goeker M."/>
        </authorList>
    </citation>
    <scope>NUCLEOTIDE SEQUENCE [LARGE SCALE GENOMIC DNA]</scope>
    <source>
        <strain evidence="3 5">DSM 15235</strain>
    </source>
</reference>
<reference evidence="2 4" key="1">
    <citation type="submission" date="2018-11" db="EMBL/GenBank/DDBJ databases">
        <title>Proposal to divide the Flavobacteriaceae and reorganize its genera based on Amino Acid Identity values calculated from whole genome sequences.</title>
        <authorList>
            <person name="Nicholson A.C."/>
            <person name="Gulvik C.A."/>
            <person name="Whitney A.M."/>
            <person name="Humrighouse B.W."/>
            <person name="Bell M."/>
            <person name="Holmes B."/>
            <person name="Steigerwalt A."/>
            <person name="Villarma A."/>
            <person name="Sheth M."/>
            <person name="Batra D."/>
            <person name="Pryor J."/>
            <person name="Bernardet J.-F."/>
            <person name="Hugo C."/>
            <person name="Kampfer P."/>
            <person name="Newman J."/>
            <person name="Mcquiston J.R."/>
        </authorList>
    </citation>
    <scope>NUCLEOTIDE SEQUENCE [LARGE SCALE GENOMIC DNA]</scope>
    <source>
        <strain evidence="2 4">DSM 15235</strain>
    </source>
</reference>
<dbReference type="InterPro" id="IPR056920">
    <property type="entry name" value="PRTase-CE"/>
</dbReference>
<evidence type="ECO:0000313" key="4">
    <source>
        <dbReference type="Proteomes" id="UP000269375"/>
    </source>
</evidence>
<accession>A0A3N0W3D5</accession>
<sequence>MKDTLINKIVEIIKDYRSEDLKDSNYNYTIDYDHVLKWILQFNEDDREFILSELLHLLPFSYLTKENTLRILSDFEVYTNYLNYKTVQDFLSETKFLDCQESGKSQKILNGMINEALQLKYNYNINDCGNRQVKNWFYVDDVLASGKTFKDDIINGIKDYGIDKFKAENIQIIAPFIILHQWGRNNVLFSIEKEIGIKLKSNLHFFHVRMIENNPHINYFNKSPKFNHVYPKESEFGYEVLEFVENSCGISYEMKNSNFAFRNLSFPVEENFFSNSVNRIRYENILLEKGFEIMNRIETIRVPSLRPLGMTPPSYKTLGTGSHIITWRNISNTCPLVFWWDANDWYPLFARKH</sequence>
<dbReference type="OrthoDB" id="7753492at2"/>
<dbReference type="Pfam" id="PF24390">
    <property type="entry name" value="PRTase-CE"/>
    <property type="match status" value="1"/>
</dbReference>
<dbReference type="EMBL" id="SOQW01000001">
    <property type="protein sequence ID" value="TDX95536.1"/>
    <property type="molecule type" value="Genomic_DNA"/>
</dbReference>
<protein>
    <recommendedName>
        <fullName evidence="1">PRTase-CE domain-containing protein</fullName>
    </recommendedName>
</protein>
<name>A0A3N0W3D5_9FLAO</name>
<evidence type="ECO:0000313" key="3">
    <source>
        <dbReference type="EMBL" id="TDX95536.1"/>
    </source>
</evidence>